<feature type="compositionally biased region" description="Basic and acidic residues" evidence="1">
    <location>
        <begin position="58"/>
        <end position="77"/>
    </location>
</feature>
<organism evidence="2 3">
    <name type="scientific">Rubrivivax benzoatilyticus</name>
    <dbReference type="NCBI Taxonomy" id="316997"/>
    <lineage>
        <taxon>Bacteria</taxon>
        <taxon>Pseudomonadati</taxon>
        <taxon>Pseudomonadota</taxon>
        <taxon>Betaproteobacteria</taxon>
        <taxon>Burkholderiales</taxon>
        <taxon>Sphaerotilaceae</taxon>
        <taxon>Rubrivivax</taxon>
    </lineage>
</organism>
<gene>
    <name evidence="2" type="ORF">G7087_14480</name>
</gene>
<keyword evidence="3" id="KW-1185">Reference proteome</keyword>
<evidence type="ECO:0000256" key="1">
    <source>
        <dbReference type="SAM" id="MobiDB-lite"/>
    </source>
</evidence>
<evidence type="ECO:0000313" key="2">
    <source>
        <dbReference type="EMBL" id="NHK99591.1"/>
    </source>
</evidence>
<proteinExistence type="predicted"/>
<comment type="caution">
    <text evidence="2">The sequence shown here is derived from an EMBL/GenBank/DDBJ whole genome shotgun (WGS) entry which is preliminary data.</text>
</comment>
<sequence length="77" mass="8162">MPNTRPANAVRTEFATDSRVRSGPPGSAKLLNGGVRVFRRPPAVSAGGARRLALHAAPDVDRKEGEHTGLGDLPRHD</sequence>
<evidence type="ECO:0000313" key="3">
    <source>
        <dbReference type="Proteomes" id="UP000802098"/>
    </source>
</evidence>
<protein>
    <submittedName>
        <fullName evidence="2">Uncharacterized protein</fullName>
    </submittedName>
</protein>
<name>A0ABX0HX54_9BURK</name>
<feature type="region of interest" description="Disordered" evidence="1">
    <location>
        <begin position="55"/>
        <end position="77"/>
    </location>
</feature>
<feature type="region of interest" description="Disordered" evidence="1">
    <location>
        <begin position="1"/>
        <end position="28"/>
    </location>
</feature>
<accession>A0ABX0HX54</accession>
<reference evidence="2 3" key="1">
    <citation type="submission" date="2020-03" db="EMBL/GenBank/DDBJ databases">
        <title>Rubrivivax benzoatilyticus JA2 (sequenced after 10 years sub-culturing).</title>
        <authorList>
            <person name="Gupta D."/>
            <person name="Chintalapati S."/>
            <person name="Chintalapati V.R."/>
        </authorList>
    </citation>
    <scope>NUCLEOTIDE SEQUENCE [LARGE SCALE GENOMIC DNA]</scope>
    <source>
        <strain evidence="2 3">JA2-Mal</strain>
    </source>
</reference>
<dbReference type="EMBL" id="JAAOCD010000007">
    <property type="protein sequence ID" value="NHK99591.1"/>
    <property type="molecule type" value="Genomic_DNA"/>
</dbReference>
<dbReference type="Proteomes" id="UP000802098">
    <property type="component" value="Unassembled WGS sequence"/>
</dbReference>
<dbReference type="RefSeq" id="WP_138938885.1">
    <property type="nucleotide sequence ID" value="NZ_JAAOCD010000007.1"/>
</dbReference>